<dbReference type="CDD" id="cd17537">
    <property type="entry name" value="REC_FixJ"/>
    <property type="match status" value="1"/>
</dbReference>
<dbReference type="PRINTS" id="PR00038">
    <property type="entry name" value="HTHLUXR"/>
</dbReference>
<dbReference type="AlphaFoldDB" id="A0A158BZ46"/>
<keyword evidence="3" id="KW-0805">Transcription regulation</keyword>
<accession>A0A158BZ46</accession>
<evidence type="ECO:0000256" key="1">
    <source>
        <dbReference type="ARBA" id="ARBA00022553"/>
    </source>
</evidence>
<evidence type="ECO:0000313" key="10">
    <source>
        <dbReference type="Proteomes" id="UP000054596"/>
    </source>
</evidence>
<organism evidence="9 10">
    <name type="scientific">Caballeronia glebae</name>
    <dbReference type="NCBI Taxonomy" id="1777143"/>
    <lineage>
        <taxon>Bacteria</taxon>
        <taxon>Pseudomonadati</taxon>
        <taxon>Pseudomonadota</taxon>
        <taxon>Betaproteobacteria</taxon>
        <taxon>Burkholderiales</taxon>
        <taxon>Burkholderiaceae</taxon>
        <taxon>Caballeronia</taxon>
    </lineage>
</organism>
<gene>
    <name evidence="9" type="ORF">AWB82_04715</name>
</gene>
<dbReference type="InterPro" id="IPR036388">
    <property type="entry name" value="WH-like_DNA-bd_sf"/>
</dbReference>
<dbReference type="GO" id="GO:0000160">
    <property type="term" value="P:phosphorelay signal transduction system"/>
    <property type="evidence" value="ECO:0007669"/>
    <property type="project" value="UniProtKB-KW"/>
</dbReference>
<dbReference type="InterPro" id="IPR016032">
    <property type="entry name" value="Sig_transdc_resp-reg_C-effctor"/>
</dbReference>
<dbReference type="InterPro" id="IPR001789">
    <property type="entry name" value="Sig_transdc_resp-reg_receiver"/>
</dbReference>
<dbReference type="SUPFAM" id="SSF46894">
    <property type="entry name" value="C-terminal effector domain of the bipartite response regulators"/>
    <property type="match status" value="1"/>
</dbReference>
<keyword evidence="5" id="KW-0804">Transcription</keyword>
<feature type="domain" description="Response regulatory" evidence="8">
    <location>
        <begin position="7"/>
        <end position="121"/>
    </location>
</feature>
<evidence type="ECO:0000259" key="8">
    <source>
        <dbReference type="PROSITE" id="PS50110"/>
    </source>
</evidence>
<dbReference type="InterPro" id="IPR011006">
    <property type="entry name" value="CheY-like_superfamily"/>
</dbReference>
<dbReference type="PROSITE" id="PS50110">
    <property type="entry name" value="RESPONSE_REGULATORY"/>
    <property type="match status" value="1"/>
</dbReference>
<dbReference type="Gene3D" id="1.10.10.10">
    <property type="entry name" value="Winged helix-like DNA-binding domain superfamily/Winged helix DNA-binding domain"/>
    <property type="match status" value="1"/>
</dbReference>
<evidence type="ECO:0000259" key="7">
    <source>
        <dbReference type="PROSITE" id="PS50043"/>
    </source>
</evidence>
<keyword evidence="4" id="KW-0238">DNA-binding</keyword>
<dbReference type="PROSITE" id="PS50043">
    <property type="entry name" value="HTH_LUXR_2"/>
    <property type="match status" value="1"/>
</dbReference>
<evidence type="ECO:0000256" key="2">
    <source>
        <dbReference type="ARBA" id="ARBA00023012"/>
    </source>
</evidence>
<feature type="modified residue" description="4-aspartylphosphate" evidence="6">
    <location>
        <position position="56"/>
    </location>
</feature>
<dbReference type="Gene3D" id="3.40.50.2300">
    <property type="match status" value="1"/>
</dbReference>
<dbReference type="SUPFAM" id="SSF52172">
    <property type="entry name" value="CheY-like"/>
    <property type="match status" value="1"/>
</dbReference>
<dbReference type="Proteomes" id="UP000054596">
    <property type="component" value="Unassembled WGS sequence"/>
</dbReference>
<dbReference type="InterPro" id="IPR000792">
    <property type="entry name" value="Tscrpt_reg_LuxR_C"/>
</dbReference>
<dbReference type="EMBL" id="FCOJ02000038">
    <property type="protein sequence ID" value="SAK74916.1"/>
    <property type="molecule type" value="Genomic_DNA"/>
</dbReference>
<keyword evidence="10" id="KW-1185">Reference proteome</keyword>
<keyword evidence="1 6" id="KW-0597">Phosphoprotein</keyword>
<dbReference type="SMART" id="SM00448">
    <property type="entry name" value="REC"/>
    <property type="match status" value="1"/>
</dbReference>
<dbReference type="PROSITE" id="PS00622">
    <property type="entry name" value="HTH_LUXR_1"/>
    <property type="match status" value="1"/>
</dbReference>
<dbReference type="GO" id="GO:0003677">
    <property type="term" value="F:DNA binding"/>
    <property type="evidence" value="ECO:0007669"/>
    <property type="project" value="UniProtKB-KW"/>
</dbReference>
<feature type="domain" description="HTH luxR-type" evidence="7">
    <location>
        <begin position="137"/>
        <end position="202"/>
    </location>
</feature>
<dbReference type="STRING" id="1777143.AWB82_04715"/>
<dbReference type="CDD" id="cd06170">
    <property type="entry name" value="LuxR_C_like"/>
    <property type="match status" value="1"/>
</dbReference>
<evidence type="ECO:0000256" key="3">
    <source>
        <dbReference type="ARBA" id="ARBA00023015"/>
    </source>
</evidence>
<dbReference type="PANTHER" id="PTHR44688">
    <property type="entry name" value="DNA-BINDING TRANSCRIPTIONAL ACTIVATOR DEVR_DOSR"/>
    <property type="match status" value="1"/>
</dbReference>
<reference evidence="9" key="1">
    <citation type="submission" date="2016-01" db="EMBL/GenBank/DDBJ databases">
        <authorList>
            <person name="Peeters C."/>
        </authorList>
    </citation>
    <scope>NUCLEOTIDE SEQUENCE [LARGE SCALE GENOMIC DNA]</scope>
    <source>
        <strain evidence="9">LMG 29325</strain>
    </source>
</reference>
<dbReference type="GO" id="GO:0006355">
    <property type="term" value="P:regulation of DNA-templated transcription"/>
    <property type="evidence" value="ECO:0007669"/>
    <property type="project" value="InterPro"/>
</dbReference>
<dbReference type="SMART" id="SM00421">
    <property type="entry name" value="HTH_LUXR"/>
    <property type="match status" value="1"/>
</dbReference>
<protein>
    <submittedName>
        <fullName evidence="9">Two component LuxR family transcriptional regulator</fullName>
    </submittedName>
</protein>
<dbReference type="Pfam" id="PF00196">
    <property type="entry name" value="GerE"/>
    <property type="match status" value="1"/>
</dbReference>
<dbReference type="PANTHER" id="PTHR44688:SF16">
    <property type="entry name" value="DNA-BINDING TRANSCRIPTIONAL ACTIVATOR DEVR_DOSR"/>
    <property type="match status" value="1"/>
</dbReference>
<name>A0A158BZ46_9BURK</name>
<dbReference type="Pfam" id="PF00072">
    <property type="entry name" value="Response_reg"/>
    <property type="match status" value="1"/>
</dbReference>
<dbReference type="FunFam" id="3.40.50.2300:FF:000018">
    <property type="entry name" value="DNA-binding transcriptional regulator NtrC"/>
    <property type="match status" value="1"/>
</dbReference>
<evidence type="ECO:0000256" key="6">
    <source>
        <dbReference type="PROSITE-ProRule" id="PRU00169"/>
    </source>
</evidence>
<evidence type="ECO:0000256" key="4">
    <source>
        <dbReference type="ARBA" id="ARBA00023125"/>
    </source>
</evidence>
<dbReference type="RefSeq" id="WP_086971479.1">
    <property type="nucleotide sequence ID" value="NZ_FCOJ02000038.1"/>
</dbReference>
<proteinExistence type="predicted"/>
<dbReference type="OrthoDB" id="9802186at2"/>
<keyword evidence="2" id="KW-0902">Two-component regulatory system</keyword>
<evidence type="ECO:0000313" key="9">
    <source>
        <dbReference type="EMBL" id="SAK74916.1"/>
    </source>
</evidence>
<evidence type="ECO:0000256" key="5">
    <source>
        <dbReference type="ARBA" id="ARBA00023163"/>
    </source>
</evidence>
<sequence length="210" mass="23305">MNTSVPLIYIVDDDDGMRTSLAWLLDSVGVKSEGFANAADFLRAFDVSRAACLVLDVRMPESSGFDVQAELNRRGVNLPIIFVSGHGDIPMSVRALQHGAIDFVEKPYNSQQMLDRVQRAMKLATQRHAKHERQRELRERVESLTAREKEVLRGVIEGKASKRIAADLSISVKTVDVHRASIKDKLGATSIATLVRDVLEVWSPPGDERA</sequence>
<comment type="caution">
    <text evidence="9">The sequence shown here is derived from an EMBL/GenBank/DDBJ whole genome shotgun (WGS) entry which is preliminary data.</text>
</comment>